<evidence type="ECO:0000259" key="6">
    <source>
        <dbReference type="Pfam" id="PF04542"/>
    </source>
</evidence>
<comment type="similarity">
    <text evidence="1">Belongs to the sigma-70 factor family. ECF subfamily.</text>
</comment>
<dbReference type="InterPro" id="IPR036388">
    <property type="entry name" value="WH-like_DNA-bd_sf"/>
</dbReference>
<keyword evidence="9" id="KW-1185">Reference proteome</keyword>
<dbReference type="Proteomes" id="UP000317835">
    <property type="component" value="Chromosome"/>
</dbReference>
<feature type="domain" description="RNA polymerase sigma-70 region 4" evidence="7">
    <location>
        <begin position="139"/>
        <end position="187"/>
    </location>
</feature>
<keyword evidence="2" id="KW-0805">Transcription regulation</keyword>
<dbReference type="KEGG" id="tpla:ElP_43840"/>
<keyword evidence="5" id="KW-0804">Transcription</keyword>
<dbReference type="Gene3D" id="1.10.1740.10">
    <property type="match status" value="1"/>
</dbReference>
<evidence type="ECO:0000259" key="7">
    <source>
        <dbReference type="Pfam" id="PF04545"/>
    </source>
</evidence>
<protein>
    <submittedName>
        <fullName evidence="8">RNA polymerase sigma factor</fullName>
    </submittedName>
</protein>
<evidence type="ECO:0000256" key="5">
    <source>
        <dbReference type="ARBA" id="ARBA00023163"/>
    </source>
</evidence>
<dbReference type="GO" id="GO:0016987">
    <property type="term" value="F:sigma factor activity"/>
    <property type="evidence" value="ECO:0007669"/>
    <property type="project" value="UniProtKB-KW"/>
</dbReference>
<name>A0A518H6K5_9BACT</name>
<dbReference type="EMBL" id="CP036426">
    <property type="protein sequence ID" value="QDV36458.1"/>
    <property type="molecule type" value="Genomic_DNA"/>
</dbReference>
<dbReference type="GO" id="GO:0003677">
    <property type="term" value="F:DNA binding"/>
    <property type="evidence" value="ECO:0007669"/>
    <property type="project" value="UniProtKB-KW"/>
</dbReference>
<evidence type="ECO:0000256" key="3">
    <source>
        <dbReference type="ARBA" id="ARBA00023082"/>
    </source>
</evidence>
<sequence>MPLRDFDRQLLDRCLKREPGSWIEFVDRYMGLIYHVIHHVSYARSVTLSQADVEDICAEILLRVVDDDYAVLRRFKAQSSLPTYLTVVARRICVKEMVKRQREASLGHTRAHRAAVDVEDLTEEVVEPIASAEDVEAMLRHLSDREAKVIRMYHLSFLNYRQIGKELDIPENSVGPILAKARRKLREAAEERSR</sequence>
<dbReference type="NCBIfam" id="TIGR02937">
    <property type="entry name" value="sigma70-ECF"/>
    <property type="match status" value="1"/>
</dbReference>
<organism evidence="8 9">
    <name type="scientific">Tautonia plasticadhaerens</name>
    <dbReference type="NCBI Taxonomy" id="2527974"/>
    <lineage>
        <taxon>Bacteria</taxon>
        <taxon>Pseudomonadati</taxon>
        <taxon>Planctomycetota</taxon>
        <taxon>Planctomycetia</taxon>
        <taxon>Isosphaerales</taxon>
        <taxon>Isosphaeraceae</taxon>
        <taxon>Tautonia</taxon>
    </lineage>
</organism>
<dbReference type="SUPFAM" id="SSF88946">
    <property type="entry name" value="Sigma2 domain of RNA polymerase sigma factors"/>
    <property type="match status" value="1"/>
</dbReference>
<evidence type="ECO:0000313" key="9">
    <source>
        <dbReference type="Proteomes" id="UP000317835"/>
    </source>
</evidence>
<dbReference type="Pfam" id="PF04545">
    <property type="entry name" value="Sigma70_r4"/>
    <property type="match status" value="1"/>
</dbReference>
<dbReference type="RefSeq" id="WP_145272745.1">
    <property type="nucleotide sequence ID" value="NZ_CP036426.1"/>
</dbReference>
<dbReference type="Gene3D" id="1.10.10.10">
    <property type="entry name" value="Winged helix-like DNA-binding domain superfamily/Winged helix DNA-binding domain"/>
    <property type="match status" value="1"/>
</dbReference>
<evidence type="ECO:0000313" key="8">
    <source>
        <dbReference type="EMBL" id="QDV36458.1"/>
    </source>
</evidence>
<keyword evidence="4" id="KW-0238">DNA-binding</keyword>
<dbReference type="GO" id="GO:0006352">
    <property type="term" value="P:DNA-templated transcription initiation"/>
    <property type="evidence" value="ECO:0007669"/>
    <property type="project" value="InterPro"/>
</dbReference>
<dbReference type="InterPro" id="IPR039425">
    <property type="entry name" value="RNA_pol_sigma-70-like"/>
</dbReference>
<dbReference type="PANTHER" id="PTHR43133:SF51">
    <property type="entry name" value="RNA POLYMERASE SIGMA FACTOR"/>
    <property type="match status" value="1"/>
</dbReference>
<dbReference type="InterPro" id="IPR013324">
    <property type="entry name" value="RNA_pol_sigma_r3/r4-like"/>
</dbReference>
<evidence type="ECO:0000256" key="1">
    <source>
        <dbReference type="ARBA" id="ARBA00010641"/>
    </source>
</evidence>
<evidence type="ECO:0000256" key="2">
    <source>
        <dbReference type="ARBA" id="ARBA00023015"/>
    </source>
</evidence>
<dbReference type="OrthoDB" id="260857at2"/>
<dbReference type="SUPFAM" id="SSF88659">
    <property type="entry name" value="Sigma3 and sigma4 domains of RNA polymerase sigma factors"/>
    <property type="match status" value="1"/>
</dbReference>
<proteinExistence type="inferred from homology"/>
<gene>
    <name evidence="8" type="ORF">ElP_43840</name>
</gene>
<dbReference type="PANTHER" id="PTHR43133">
    <property type="entry name" value="RNA POLYMERASE ECF-TYPE SIGMA FACTO"/>
    <property type="match status" value="1"/>
</dbReference>
<accession>A0A518H6K5</accession>
<dbReference type="Pfam" id="PF04542">
    <property type="entry name" value="Sigma70_r2"/>
    <property type="match status" value="1"/>
</dbReference>
<evidence type="ECO:0000256" key="4">
    <source>
        <dbReference type="ARBA" id="ARBA00023125"/>
    </source>
</evidence>
<feature type="domain" description="RNA polymerase sigma-70 region 2" evidence="6">
    <location>
        <begin position="40"/>
        <end position="102"/>
    </location>
</feature>
<dbReference type="AlphaFoldDB" id="A0A518H6K5"/>
<dbReference type="InterPro" id="IPR007630">
    <property type="entry name" value="RNA_pol_sigma70_r4"/>
</dbReference>
<dbReference type="InterPro" id="IPR007627">
    <property type="entry name" value="RNA_pol_sigma70_r2"/>
</dbReference>
<dbReference type="CDD" id="cd06171">
    <property type="entry name" value="Sigma70_r4"/>
    <property type="match status" value="1"/>
</dbReference>
<dbReference type="InterPro" id="IPR013325">
    <property type="entry name" value="RNA_pol_sigma_r2"/>
</dbReference>
<keyword evidence="3" id="KW-0731">Sigma factor</keyword>
<reference evidence="8 9" key="1">
    <citation type="submission" date="2019-02" db="EMBL/GenBank/DDBJ databases">
        <title>Deep-cultivation of Planctomycetes and their phenomic and genomic characterization uncovers novel biology.</title>
        <authorList>
            <person name="Wiegand S."/>
            <person name="Jogler M."/>
            <person name="Boedeker C."/>
            <person name="Pinto D."/>
            <person name="Vollmers J."/>
            <person name="Rivas-Marin E."/>
            <person name="Kohn T."/>
            <person name="Peeters S.H."/>
            <person name="Heuer A."/>
            <person name="Rast P."/>
            <person name="Oberbeckmann S."/>
            <person name="Bunk B."/>
            <person name="Jeske O."/>
            <person name="Meyerdierks A."/>
            <person name="Storesund J.E."/>
            <person name="Kallscheuer N."/>
            <person name="Luecker S."/>
            <person name="Lage O.M."/>
            <person name="Pohl T."/>
            <person name="Merkel B.J."/>
            <person name="Hornburger P."/>
            <person name="Mueller R.-W."/>
            <person name="Bruemmer F."/>
            <person name="Labrenz M."/>
            <person name="Spormann A.M."/>
            <person name="Op den Camp H."/>
            <person name="Overmann J."/>
            <person name="Amann R."/>
            <person name="Jetten M.S.M."/>
            <person name="Mascher T."/>
            <person name="Medema M.H."/>
            <person name="Devos D.P."/>
            <person name="Kaster A.-K."/>
            <person name="Ovreas L."/>
            <person name="Rohde M."/>
            <person name="Galperin M.Y."/>
            <person name="Jogler C."/>
        </authorList>
    </citation>
    <scope>NUCLEOTIDE SEQUENCE [LARGE SCALE GENOMIC DNA]</scope>
    <source>
        <strain evidence="8 9">ElP</strain>
    </source>
</reference>
<dbReference type="InterPro" id="IPR014284">
    <property type="entry name" value="RNA_pol_sigma-70_dom"/>
</dbReference>